<keyword evidence="4" id="KW-1185">Reference proteome</keyword>
<reference evidence="3 4" key="1">
    <citation type="journal article" date="2011" name="Front. Microbiol.">
        <title>Genomic signatures of strain selection and enhancement in Bacillus atrophaeus var. globigii, a historical biowarfare simulant.</title>
        <authorList>
            <person name="Gibbons H.S."/>
            <person name="Broomall S.M."/>
            <person name="McNew L.A."/>
            <person name="Daligault H."/>
            <person name="Chapman C."/>
            <person name="Bruce D."/>
            <person name="Karavis M."/>
            <person name="Krepps M."/>
            <person name="McGregor P.A."/>
            <person name="Hong C."/>
            <person name="Park K.H."/>
            <person name="Akmal A."/>
            <person name="Feldman A."/>
            <person name="Lin J.S."/>
            <person name="Chang W.E."/>
            <person name="Higgs B.W."/>
            <person name="Demirev P."/>
            <person name="Lindquist J."/>
            <person name="Liem A."/>
            <person name="Fochler E."/>
            <person name="Read T.D."/>
            <person name="Tapia R."/>
            <person name="Johnson S."/>
            <person name="Bishop-Lilly K.A."/>
            <person name="Detter C."/>
            <person name="Han C."/>
            <person name="Sozhamannan S."/>
            <person name="Rosenzweig C.N."/>
            <person name="Skowronski E.W."/>
        </authorList>
    </citation>
    <scope>NUCLEOTIDE SEQUENCE [LARGE SCALE GENOMIC DNA]</scope>
    <source>
        <strain evidence="3 4">CC-PW-9</strain>
    </source>
</reference>
<dbReference type="AlphaFoldDB" id="A0A432ZPD4"/>
<dbReference type="GO" id="GO:0003824">
    <property type="term" value="F:catalytic activity"/>
    <property type="evidence" value="ECO:0007669"/>
    <property type="project" value="InterPro"/>
</dbReference>
<dbReference type="PIRSF" id="PIRSF000714">
    <property type="entry name" value="HIT"/>
    <property type="match status" value="1"/>
</dbReference>
<sequence>MKNFEFQLDQRLAQDSEWLLNSKSSQWRVMNDSRYYWLLQIPLAHNCRELYQLPAQQLAEVQQESLIVSEILMQQTAADKLNVAALGNIVPQLHIHHIARNQGDPAWPAPVWGHSAAQPFAADALQQRLAQLRQWLTPAIAVESGG</sequence>
<dbReference type="Proteomes" id="UP000287996">
    <property type="component" value="Unassembled WGS sequence"/>
</dbReference>
<dbReference type="InterPro" id="IPR026026">
    <property type="entry name" value="HIT_Hint"/>
</dbReference>
<evidence type="ECO:0000259" key="2">
    <source>
        <dbReference type="PROSITE" id="PS51084"/>
    </source>
</evidence>
<name>A0A432ZPD4_9GAMM</name>
<dbReference type="InterPro" id="IPR036265">
    <property type="entry name" value="HIT-like_sf"/>
</dbReference>
<dbReference type="EMBL" id="PIQH01000008">
    <property type="protein sequence ID" value="RUO79721.1"/>
    <property type="molecule type" value="Genomic_DNA"/>
</dbReference>
<gene>
    <name evidence="3" type="ORF">CWI84_08800</name>
</gene>
<dbReference type="InterPro" id="IPR011146">
    <property type="entry name" value="HIT-like"/>
</dbReference>
<dbReference type="Gene3D" id="3.30.428.10">
    <property type="entry name" value="HIT-like"/>
    <property type="match status" value="1"/>
</dbReference>
<dbReference type="SUPFAM" id="SSF54197">
    <property type="entry name" value="HIT-like"/>
    <property type="match status" value="1"/>
</dbReference>
<proteinExistence type="predicted"/>
<evidence type="ECO:0000313" key="3">
    <source>
        <dbReference type="EMBL" id="RUO79721.1"/>
    </source>
</evidence>
<dbReference type="PROSITE" id="PS51084">
    <property type="entry name" value="HIT_2"/>
    <property type="match status" value="1"/>
</dbReference>
<comment type="caution">
    <text evidence="3">The sequence shown here is derived from an EMBL/GenBank/DDBJ whole genome shotgun (WGS) entry which is preliminary data.</text>
</comment>
<protein>
    <submittedName>
        <fullName evidence="3">HIT family protein</fullName>
    </submittedName>
</protein>
<comment type="caution">
    <text evidence="1">Lacks conserved residue(s) required for the propagation of feature annotation.</text>
</comment>
<dbReference type="Pfam" id="PF01230">
    <property type="entry name" value="HIT"/>
    <property type="match status" value="1"/>
</dbReference>
<evidence type="ECO:0000313" key="4">
    <source>
        <dbReference type="Proteomes" id="UP000287996"/>
    </source>
</evidence>
<evidence type="ECO:0000256" key="1">
    <source>
        <dbReference type="PROSITE-ProRule" id="PRU00464"/>
    </source>
</evidence>
<accession>A0A432ZPD4</accession>
<organism evidence="3 4">
    <name type="scientific">Idiomarina tyrosinivorans</name>
    <dbReference type="NCBI Taxonomy" id="1445662"/>
    <lineage>
        <taxon>Bacteria</taxon>
        <taxon>Pseudomonadati</taxon>
        <taxon>Pseudomonadota</taxon>
        <taxon>Gammaproteobacteria</taxon>
        <taxon>Alteromonadales</taxon>
        <taxon>Idiomarinaceae</taxon>
        <taxon>Idiomarina</taxon>
    </lineage>
</organism>
<dbReference type="RefSeq" id="WP_126842229.1">
    <property type="nucleotide sequence ID" value="NZ_PIQH01000008.1"/>
</dbReference>
<dbReference type="OrthoDB" id="9799145at2"/>
<feature type="domain" description="HIT" evidence="2">
    <location>
        <begin position="38"/>
        <end position="107"/>
    </location>
</feature>